<name>G2KRB4_MICAA</name>
<accession>G2KRB4</accession>
<proteinExistence type="predicted"/>
<evidence type="ECO:0000313" key="3">
    <source>
        <dbReference type="EMBL" id="AEP09161.1"/>
    </source>
</evidence>
<feature type="transmembrane region" description="Helical" evidence="1">
    <location>
        <begin position="14"/>
        <end position="32"/>
    </location>
</feature>
<feature type="transmembrane region" description="Helical" evidence="1">
    <location>
        <begin position="213"/>
        <end position="233"/>
    </location>
</feature>
<protein>
    <submittedName>
        <fullName evidence="3">Putative membrane protein</fullName>
    </submittedName>
</protein>
<keyword evidence="1" id="KW-0812">Transmembrane</keyword>
<gene>
    <name evidence="3" type="ordered locus">MICA_828</name>
</gene>
<feature type="domain" description="DUF3592" evidence="2">
    <location>
        <begin position="246"/>
        <end position="312"/>
    </location>
</feature>
<evidence type="ECO:0000313" key="4">
    <source>
        <dbReference type="Proteomes" id="UP000009286"/>
    </source>
</evidence>
<keyword evidence="1" id="KW-1133">Transmembrane helix</keyword>
<dbReference type="RefSeq" id="WP_014102384.1">
    <property type="nucleotide sequence ID" value="NC_016026.1"/>
</dbReference>
<evidence type="ECO:0000256" key="1">
    <source>
        <dbReference type="SAM" id="Phobius"/>
    </source>
</evidence>
<dbReference type="STRING" id="856793.MICA_828"/>
<keyword evidence="1" id="KW-0472">Membrane</keyword>
<dbReference type="InterPro" id="IPR021994">
    <property type="entry name" value="DUF3592"/>
</dbReference>
<sequence>MGGVIGLMAAVQQVGWLVAGLFFWFIACVMILSHVHDRRTKTTYTGQIAALRVRGDAAKGKAVYYPIVSYTNDVGVVVEAETRHGSSGLSGKLPGRVVRVMPDVHEPRVATIRDGSGIVLTLVLWGMGALPIAIGVLQYPVTPYTIFIFVIFGAWVAWRIARMIRPRHEWQSREEFRKRKAAELLAKRAQCPRINRDEALAQLKTMDDLALRFLPLSVLVAFVFMGVAGWVAYDTGTILHNRAYAEGRVVALDRPSGSDAYYPVIEYRTHDDEWVRFTDKAGSNAPSVSVGQGVDVIYDARNPDRAMIEAGVSAVWIVVLASGLVGLAVLVAAIRTVLGVAGHRRRGYVSI</sequence>
<organism evidence="3 4">
    <name type="scientific">Micavibrio aeruginosavorus (strain ARL-13)</name>
    <dbReference type="NCBI Taxonomy" id="856793"/>
    <lineage>
        <taxon>Bacteria</taxon>
        <taxon>Pseudomonadati</taxon>
        <taxon>Bdellovibrionota</taxon>
        <taxon>Bdellovibrionia</taxon>
        <taxon>Bdellovibrionales</taxon>
        <taxon>Pseudobdellovibrionaceae</taxon>
        <taxon>Micavibrio</taxon>
    </lineage>
</organism>
<feature type="transmembrane region" description="Helical" evidence="1">
    <location>
        <begin position="314"/>
        <end position="338"/>
    </location>
</feature>
<dbReference type="HOGENOM" id="CLU_789440_0_0_5"/>
<dbReference type="Pfam" id="PF12158">
    <property type="entry name" value="DUF3592"/>
    <property type="match status" value="1"/>
</dbReference>
<feature type="transmembrane region" description="Helical" evidence="1">
    <location>
        <begin position="118"/>
        <end position="137"/>
    </location>
</feature>
<dbReference type="KEGG" id="mai:MICA_828"/>
<reference evidence="3 4" key="1">
    <citation type="journal article" date="2011" name="BMC Genomics">
        <title>Genomic insights into an obligate epibiotic bacterial predator: Micavibrio aeruginosavorus ARL-13.</title>
        <authorList>
            <person name="Wang Z."/>
            <person name="Kadouri D."/>
            <person name="Wu M."/>
        </authorList>
    </citation>
    <scope>NUCLEOTIDE SEQUENCE [LARGE SCALE GENOMIC DNA]</scope>
    <source>
        <strain evidence="3 4">ARL-13</strain>
    </source>
</reference>
<keyword evidence="4" id="KW-1185">Reference proteome</keyword>
<feature type="transmembrane region" description="Helical" evidence="1">
    <location>
        <begin position="143"/>
        <end position="161"/>
    </location>
</feature>
<evidence type="ECO:0000259" key="2">
    <source>
        <dbReference type="Pfam" id="PF12158"/>
    </source>
</evidence>
<dbReference type="AlphaFoldDB" id="G2KRB4"/>
<dbReference type="OrthoDB" id="2242169at2"/>
<dbReference type="EMBL" id="CP002382">
    <property type="protein sequence ID" value="AEP09161.1"/>
    <property type="molecule type" value="Genomic_DNA"/>
</dbReference>
<dbReference type="Proteomes" id="UP000009286">
    <property type="component" value="Chromosome"/>
</dbReference>